<evidence type="ECO:0000313" key="2">
    <source>
        <dbReference type="EMBL" id="QLI82948.1"/>
    </source>
</evidence>
<dbReference type="Proteomes" id="UP000510822">
    <property type="component" value="Chromosome"/>
</dbReference>
<evidence type="ECO:0000313" key="3">
    <source>
        <dbReference type="Proteomes" id="UP000510822"/>
    </source>
</evidence>
<dbReference type="EMBL" id="CP058952">
    <property type="protein sequence ID" value="QLI82948.1"/>
    <property type="molecule type" value="Genomic_DNA"/>
</dbReference>
<keyword evidence="1" id="KW-0812">Transmembrane</keyword>
<feature type="transmembrane region" description="Helical" evidence="1">
    <location>
        <begin position="313"/>
        <end position="334"/>
    </location>
</feature>
<accession>A0A7D5ZIN1</accession>
<proteinExistence type="predicted"/>
<organism evidence="2 3">
    <name type="scientific">Chitinibacter fontanus</name>
    <dbReference type="NCBI Taxonomy" id="1737446"/>
    <lineage>
        <taxon>Bacteria</taxon>
        <taxon>Pseudomonadati</taxon>
        <taxon>Pseudomonadota</taxon>
        <taxon>Betaproteobacteria</taxon>
        <taxon>Neisseriales</taxon>
        <taxon>Chitinibacteraceae</taxon>
        <taxon>Chitinibacter</taxon>
    </lineage>
</organism>
<dbReference type="RefSeq" id="WP_180307021.1">
    <property type="nucleotide sequence ID" value="NZ_CP058952.1"/>
</dbReference>
<dbReference type="Gene3D" id="2.30.30.40">
    <property type="entry name" value="SH3 Domains"/>
    <property type="match status" value="1"/>
</dbReference>
<name>A0A7D5ZIN1_9NEIS</name>
<reference evidence="2 3" key="1">
    <citation type="journal article" date="2016" name="Int. J. Syst. Evol. Microbiol.">
        <title>Chitinibacter fontanus sp. nov., isolated from a spring.</title>
        <authorList>
            <person name="Sheu S.Y."/>
            <person name="Li Y.S."/>
            <person name="Young C.C."/>
            <person name="Chen W.M."/>
        </authorList>
    </citation>
    <scope>NUCLEOTIDE SEQUENCE [LARGE SCALE GENOMIC DNA]</scope>
    <source>
        <strain evidence="2 3">STM-7</strain>
    </source>
</reference>
<sequence length="442" mass="48110">MGSSIEETASSVAKRILEPDSRVSSFGSIAATASLAALKHQAEQRASLLNGLELNAVTKLQKQLSGLAKYSAGINLNRLKSMGLANSMIAEHSRLLSSLAPKVPDSLAKATQAIDYQRSGINAALEAINASNSGWAKHAAILQGTFASSFLTDAKRLLGEPLSSFTKQIEAMNALDPANSMRHVMEALRAPSLRMSERIAAISQSSPNYLSEVLAALNEPTRKFAEQMSTLQELHKRSAAEQYAFVNHRIELEGLDTFAAGEVGIRPASDEEIALNCFANSGVYTDGIKAIEALTKVLVEVSNNQAQKKSNPLWLQIFVNAIGGLVASIIFLIVQAPLAKAWSEFTNVAKPELNKKEVRALIQPQMRIDCINVRKLVRKNGLEVRATASANSKIISRLQCWDLVVVQEARKDWSLISWTDNSGSLKVQGWVFSRYLSKPNQL</sequence>
<keyword evidence="3" id="KW-1185">Reference proteome</keyword>
<protein>
    <submittedName>
        <fullName evidence="2">SH3 domain-containing protein</fullName>
    </submittedName>
</protein>
<dbReference type="AlphaFoldDB" id="A0A7D5ZIN1"/>
<keyword evidence="1" id="KW-1133">Transmembrane helix</keyword>
<dbReference type="KEGG" id="cfon:HZU75_16265"/>
<keyword evidence="1" id="KW-0472">Membrane</keyword>
<gene>
    <name evidence="2" type="ORF">HZU75_16265</name>
</gene>
<evidence type="ECO:0000256" key="1">
    <source>
        <dbReference type="SAM" id="Phobius"/>
    </source>
</evidence>